<dbReference type="PANTHER" id="PTHR43615:SF1">
    <property type="entry name" value="PPDK_N DOMAIN-CONTAINING PROTEIN"/>
    <property type="match status" value="1"/>
</dbReference>
<dbReference type="InterPro" id="IPR008279">
    <property type="entry name" value="PEP-util_enz_mobile_dom"/>
</dbReference>
<proteinExistence type="predicted"/>
<sequence length="111" mass="11045">SVPAATLTGTPGSHGTVTGTARIVRGPGDFGRVRPGDILVCPFTDPAWTPLLRVAAGVVTETGGVLSHAAIVAREHAIPAVLGVPNATGRLRDDAVVTVDGTTGTVTAVNA</sequence>
<protein>
    <submittedName>
        <fullName evidence="2">PEP-utilizing enzyme</fullName>
    </submittedName>
</protein>
<organism evidence="2 3">
    <name type="scientific">Streptosporangium algeriense</name>
    <dbReference type="NCBI Taxonomy" id="1682748"/>
    <lineage>
        <taxon>Bacteria</taxon>
        <taxon>Bacillati</taxon>
        <taxon>Actinomycetota</taxon>
        <taxon>Actinomycetes</taxon>
        <taxon>Streptosporangiales</taxon>
        <taxon>Streptosporangiaceae</taxon>
        <taxon>Streptosporangium</taxon>
    </lineage>
</organism>
<dbReference type="InterPro" id="IPR051549">
    <property type="entry name" value="PEP_Utilizing_Enz"/>
</dbReference>
<dbReference type="PANTHER" id="PTHR43615">
    <property type="entry name" value="PHOSPHOENOLPYRUVATE SYNTHASE-RELATED"/>
    <property type="match status" value="1"/>
</dbReference>
<evidence type="ECO:0000313" key="3">
    <source>
        <dbReference type="Proteomes" id="UP001597024"/>
    </source>
</evidence>
<reference evidence="3" key="1">
    <citation type="journal article" date="2019" name="Int. J. Syst. Evol. Microbiol.">
        <title>The Global Catalogue of Microorganisms (GCM) 10K type strain sequencing project: providing services to taxonomists for standard genome sequencing and annotation.</title>
        <authorList>
            <consortium name="The Broad Institute Genomics Platform"/>
            <consortium name="The Broad Institute Genome Sequencing Center for Infectious Disease"/>
            <person name="Wu L."/>
            <person name="Ma J."/>
        </authorList>
    </citation>
    <scope>NUCLEOTIDE SEQUENCE [LARGE SCALE GENOMIC DNA]</scope>
    <source>
        <strain evidence="3">CCUG 62974</strain>
    </source>
</reference>
<dbReference type="EMBL" id="JBHTHX010003206">
    <property type="protein sequence ID" value="MFD0891464.1"/>
    <property type="molecule type" value="Genomic_DNA"/>
</dbReference>
<evidence type="ECO:0000259" key="1">
    <source>
        <dbReference type="Pfam" id="PF00391"/>
    </source>
</evidence>
<dbReference type="Pfam" id="PF00391">
    <property type="entry name" value="PEP-utilizers"/>
    <property type="match status" value="1"/>
</dbReference>
<dbReference type="SUPFAM" id="SSF52009">
    <property type="entry name" value="Phosphohistidine domain"/>
    <property type="match status" value="1"/>
</dbReference>
<comment type="caution">
    <text evidence="2">The sequence shown here is derived from an EMBL/GenBank/DDBJ whole genome shotgun (WGS) entry which is preliminary data.</text>
</comment>
<dbReference type="Proteomes" id="UP001597024">
    <property type="component" value="Unassembled WGS sequence"/>
</dbReference>
<feature type="non-terminal residue" evidence="2">
    <location>
        <position position="1"/>
    </location>
</feature>
<keyword evidence="3" id="KW-1185">Reference proteome</keyword>
<dbReference type="Gene3D" id="3.50.30.10">
    <property type="entry name" value="Phosphohistidine domain"/>
    <property type="match status" value="1"/>
</dbReference>
<dbReference type="InterPro" id="IPR036637">
    <property type="entry name" value="Phosphohistidine_dom_sf"/>
</dbReference>
<feature type="domain" description="PEP-utilising enzyme mobile" evidence="1">
    <location>
        <begin position="34"/>
        <end position="104"/>
    </location>
</feature>
<gene>
    <name evidence="2" type="ORF">ACFQ08_43530</name>
</gene>
<name>A0ABW3E7M7_9ACTN</name>
<accession>A0ABW3E7M7</accession>
<evidence type="ECO:0000313" key="2">
    <source>
        <dbReference type="EMBL" id="MFD0891464.1"/>
    </source>
</evidence>